<gene>
    <name evidence="10" type="ORF">IPO85_14375</name>
</gene>
<dbReference type="InterPro" id="IPR013320">
    <property type="entry name" value="ConA-like_dom_sf"/>
</dbReference>
<dbReference type="InterPro" id="IPR025667">
    <property type="entry name" value="SprB_repeat"/>
</dbReference>
<keyword evidence="3" id="KW-0479">Metal-binding</keyword>
<reference evidence="10 11" key="1">
    <citation type="submission" date="2020-10" db="EMBL/GenBank/DDBJ databases">
        <title>Connecting structure to function with the recovery of over 1000 high-quality activated sludge metagenome-assembled genomes encoding full-length rRNA genes using long-read sequencing.</title>
        <authorList>
            <person name="Singleton C.M."/>
            <person name="Petriglieri F."/>
            <person name="Kristensen J.M."/>
            <person name="Kirkegaard R.H."/>
            <person name="Michaelsen T.Y."/>
            <person name="Andersen M.H."/>
            <person name="Karst S.M."/>
            <person name="Dueholm M.S."/>
            <person name="Nielsen P.H."/>
            <person name="Albertsen M."/>
        </authorList>
    </citation>
    <scope>NUCLEOTIDE SEQUENCE [LARGE SCALE GENOMIC DNA]</scope>
    <source>
        <strain evidence="10">Ribe_18-Q3-R11-54_BAT3C.373</strain>
    </source>
</reference>
<evidence type="ECO:0000256" key="5">
    <source>
        <dbReference type="ARBA" id="ARBA00022801"/>
    </source>
</evidence>
<dbReference type="GO" id="GO:0006508">
    <property type="term" value="P:proteolysis"/>
    <property type="evidence" value="ECO:0007669"/>
    <property type="project" value="UniProtKB-KW"/>
</dbReference>
<dbReference type="GO" id="GO:0046872">
    <property type="term" value="F:metal ion binding"/>
    <property type="evidence" value="ECO:0007669"/>
    <property type="project" value="UniProtKB-KW"/>
</dbReference>
<dbReference type="InterPro" id="IPR026341">
    <property type="entry name" value="T9SS_type_B"/>
</dbReference>
<dbReference type="InterPro" id="IPR024079">
    <property type="entry name" value="MetalloPept_cat_dom_sf"/>
</dbReference>
<keyword evidence="8" id="KW-1015">Disulfide bond</keyword>
<keyword evidence="7" id="KW-0482">Metalloprotease</keyword>
<dbReference type="InterPro" id="IPR008754">
    <property type="entry name" value="Peptidase_M43"/>
</dbReference>
<dbReference type="GO" id="GO:0008237">
    <property type="term" value="F:metallopeptidase activity"/>
    <property type="evidence" value="ECO:0007669"/>
    <property type="project" value="UniProtKB-KW"/>
</dbReference>
<name>A0A9D7SAA2_9BACT</name>
<dbReference type="InterPro" id="IPR056573">
    <property type="entry name" value="Lectin_L-type_dom"/>
</dbReference>
<dbReference type="Pfam" id="PF18483">
    <property type="entry name" value="Lectin_L-type_dom"/>
    <property type="match status" value="1"/>
</dbReference>
<dbReference type="Pfam" id="PF13585">
    <property type="entry name" value="CHU_C"/>
    <property type="match status" value="1"/>
</dbReference>
<dbReference type="GO" id="GO:0005975">
    <property type="term" value="P:carbohydrate metabolic process"/>
    <property type="evidence" value="ECO:0007669"/>
    <property type="project" value="UniProtKB-ARBA"/>
</dbReference>
<keyword evidence="6" id="KW-0862">Zinc</keyword>
<dbReference type="CDD" id="cd01951">
    <property type="entry name" value="lectin_L-type"/>
    <property type="match status" value="1"/>
</dbReference>
<keyword evidence="5" id="KW-0378">Hydrolase</keyword>
<dbReference type="SUPFAM" id="SSF55486">
    <property type="entry name" value="Metalloproteases ('zincins'), catalytic domain"/>
    <property type="match status" value="1"/>
</dbReference>
<evidence type="ECO:0000313" key="10">
    <source>
        <dbReference type="EMBL" id="MBK9718668.1"/>
    </source>
</evidence>
<dbReference type="Gene3D" id="2.60.120.200">
    <property type="match status" value="1"/>
</dbReference>
<dbReference type="Pfam" id="PF13573">
    <property type="entry name" value="SprB"/>
    <property type="match status" value="1"/>
</dbReference>
<evidence type="ECO:0000256" key="3">
    <source>
        <dbReference type="ARBA" id="ARBA00022723"/>
    </source>
</evidence>
<keyword evidence="4" id="KW-0732">Signal</keyword>
<organism evidence="10 11">
    <name type="scientific">Candidatus Defluviibacterium haderslevense</name>
    <dbReference type="NCBI Taxonomy" id="2981993"/>
    <lineage>
        <taxon>Bacteria</taxon>
        <taxon>Pseudomonadati</taxon>
        <taxon>Bacteroidota</taxon>
        <taxon>Saprospiria</taxon>
        <taxon>Saprospirales</taxon>
        <taxon>Saprospiraceae</taxon>
        <taxon>Candidatus Defluviibacterium</taxon>
    </lineage>
</organism>
<dbReference type="Proteomes" id="UP000808349">
    <property type="component" value="Unassembled WGS sequence"/>
</dbReference>
<dbReference type="GO" id="GO:0004553">
    <property type="term" value="F:hydrolase activity, hydrolyzing O-glycosyl compounds"/>
    <property type="evidence" value="ECO:0007669"/>
    <property type="project" value="UniProtKB-ARBA"/>
</dbReference>
<evidence type="ECO:0000256" key="6">
    <source>
        <dbReference type="ARBA" id="ARBA00022833"/>
    </source>
</evidence>
<dbReference type="InterPro" id="IPR013783">
    <property type="entry name" value="Ig-like_fold"/>
</dbReference>
<dbReference type="Gene3D" id="3.40.390.10">
    <property type="entry name" value="Collagenase (Catalytic Domain)"/>
    <property type="match status" value="1"/>
</dbReference>
<dbReference type="PANTHER" id="PTHR47466:SF1">
    <property type="entry name" value="METALLOPROTEASE MEP1 (AFU_ORTHOLOGUE AFUA_1G07730)-RELATED"/>
    <property type="match status" value="1"/>
</dbReference>
<evidence type="ECO:0000256" key="4">
    <source>
        <dbReference type="ARBA" id="ARBA00022729"/>
    </source>
</evidence>
<dbReference type="InterPro" id="IPR019825">
    <property type="entry name" value="Lectin_legB_Mn/Ca_BS"/>
</dbReference>
<dbReference type="SUPFAM" id="SSF49899">
    <property type="entry name" value="Concanavalin A-like lectins/glucanases"/>
    <property type="match status" value="1"/>
</dbReference>
<dbReference type="NCBIfam" id="TIGR04131">
    <property type="entry name" value="Bac_Flav_CTERM"/>
    <property type="match status" value="1"/>
</dbReference>
<comment type="similarity">
    <text evidence="1">Belongs to the peptidase M43B family.</text>
</comment>
<dbReference type="Pfam" id="PF05572">
    <property type="entry name" value="Peptidase_M43"/>
    <property type="match status" value="1"/>
</dbReference>
<evidence type="ECO:0000259" key="9">
    <source>
        <dbReference type="Pfam" id="PF05572"/>
    </source>
</evidence>
<evidence type="ECO:0000256" key="1">
    <source>
        <dbReference type="ARBA" id="ARBA00008721"/>
    </source>
</evidence>
<accession>A0A9D7SAA2</accession>
<evidence type="ECO:0000256" key="8">
    <source>
        <dbReference type="ARBA" id="ARBA00023157"/>
    </source>
</evidence>
<dbReference type="PANTHER" id="PTHR47466">
    <property type="match status" value="1"/>
</dbReference>
<dbReference type="EMBL" id="JADKFW010000012">
    <property type="protein sequence ID" value="MBK9718668.1"/>
    <property type="molecule type" value="Genomic_DNA"/>
</dbReference>
<feature type="domain" description="Peptidase M43 pregnancy-associated plasma-A" evidence="9">
    <location>
        <begin position="173"/>
        <end position="317"/>
    </location>
</feature>
<proteinExistence type="inferred from homology"/>
<protein>
    <submittedName>
        <fullName evidence="10">Gliding motility-associated C-terminal domain-containing protein</fullName>
    </submittedName>
</protein>
<sequence length="1492" mass="164749">MKQVLCCFFFFVGYYIPSYSQSNYCATDLKHAALMLTDPEYKAHFIQNQQNIYNYSTAYYSTPNNLKRAKANYTLPVVVHLIVPPGTAIGQLNNLTDVQVEAGLDLLNQSFANQGPFRSATGVDVGIQFCLAKRDPNGKPTNGITRTESILVADPTCFPGTNQNSDAAIKQLVNWDCKQYINIWLVTNLFNGNFGCSLAGFAYFPGAPCSVDGIMQEAAFWTSVGGTTVTSHEMGHFFSLNHTFNGGCSNTNCLLDGDQVCDTPPDNSASFAPCNTNSCSTDIPDLQDDNTNYMDYSSCSPVHFTAGQQVRMVAALETSRKSIISSKGCIPLGNWDIAALQISSTGYLCGDSLCLTLKIKNEGLNTINSAVINYQIDGGSIQSLNWLGNLSPNKTFDVIIPCIPVQNGNHNVQISIGNPNGNQDFYLSNNMLTATFQTFTKLELEKVSSTGSHCISDGTILVNTKGGTLPYSYNISNHAFSQTDPFFQLLVYGLYGITVTDANGCQDTVSVIVEDSCFSTAPKKFISNGDALYQGNGCYRLTEAKTDQVGSVWYEDKTNLNQSFDIYFDINLGCIDKGGADGIAFLFQPISTSIGVRGGGLGYQGVTPSLAVEFDTWQNPNYNDPGFDHIAIIKNGNVNHLSADNLAGPLGIFPNFGNAEDCKFHNVLIRWNAPSRNLNVYVDCNLRLSYTGDIVKNIFNNDPNVYFGFTSATGGSVNVHQVCFNYVTSVNQLKDQAICKGEAIQIAVPSEFSKYNWSPNYGINHTDVFNPIFSPDTTTTYFVELIDNCGFKYLDTMTVFVKEIELDYSLSYVDSCSSSSIIILHIKSDSTTIGNEYSIDGRQYSTNTFYEFEAGSSITLYTKYGNCILPTELVLEPNQHILSDSLLWLSSLNCKDSGRVVITGIKGIPPYEYKLDNGLFQLSGIFDGLLPGNYTITTRDVTGCESVRNVEIFDFINTITLVQDSADLDITCCSPNTFVSVTASGSIPFYYYKMDQGSLQASGDFINLTPGIHKLTSQDEFGCVSAELSIEVFDRTEIKSDTAFIEICEGDFIDVGTNRYTNTGIYKDVFSNLYCCDSIHFTQLKVNPRYTIANPVILCPRDSIIVGLNVYNKPGIYVDTLQSHSQCDSIIITDIQQSDSYYFAIDTSICEGDPLFFNGQIINQSIIYEDTLQTKFGCDSIINLKVNVFKKDTLLNDQKICDGNFIEVGNSRYTKSGRYLDLISNRHLCDSLIITQLEVYPIYEKRYSYSICEGSFIQVGNHIFDKAGIFKDTLKSISNCDSIISNSVTILPRSHVDLDIDLCYGESFEINGHSYIDEGTYMDTLTNVNQCDSIVMTRIGVHDSALISYDFTICPGESIQVGLANYSSTGVFQQKFSSIWGCDSILVTHVLVESDAYCDSLNCGTYIPNVFSPNRDQINDLFKSYTDVAQITDLFIYSRWGNLIYSDHRLDPSWDGTSHGKDVNPGVFYYIFKGVCKNGKPLSKSGDVTLIR</sequence>
<evidence type="ECO:0000313" key="11">
    <source>
        <dbReference type="Proteomes" id="UP000808349"/>
    </source>
</evidence>
<evidence type="ECO:0000256" key="7">
    <source>
        <dbReference type="ARBA" id="ARBA00023049"/>
    </source>
</evidence>
<comment type="caution">
    <text evidence="10">The sequence shown here is derived from an EMBL/GenBank/DDBJ whole genome shotgun (WGS) entry which is preliminary data.</text>
</comment>
<evidence type="ECO:0000256" key="2">
    <source>
        <dbReference type="ARBA" id="ARBA00022670"/>
    </source>
</evidence>
<keyword evidence="2" id="KW-0645">Protease</keyword>
<dbReference type="PROSITE" id="PS00307">
    <property type="entry name" value="LECTIN_LEGUME_BETA"/>
    <property type="match status" value="1"/>
</dbReference>
<dbReference type="Gene3D" id="2.60.40.10">
    <property type="entry name" value="Immunoglobulins"/>
    <property type="match status" value="1"/>
</dbReference>